<evidence type="ECO:0000313" key="8">
    <source>
        <dbReference type="Proteomes" id="UP000008120"/>
    </source>
</evidence>
<dbReference type="SMART" id="SM00195">
    <property type="entry name" value="DSPc"/>
    <property type="match status" value="1"/>
</dbReference>
<evidence type="ECO:0000313" key="7">
    <source>
        <dbReference type="EMBL" id="BAJ50920.1"/>
    </source>
</evidence>
<dbReference type="InterPro" id="IPR029021">
    <property type="entry name" value="Prot-tyrosine_phosphatase-like"/>
</dbReference>
<name>E6N745_CALS0</name>
<evidence type="ECO:0000313" key="5">
    <source>
        <dbReference type="EMBL" id="BAJ48114.1"/>
    </source>
</evidence>
<dbReference type="EMBL" id="AP011856">
    <property type="protein sequence ID" value="BAJ48145.1"/>
    <property type="molecule type" value="Genomic_DNA"/>
</dbReference>
<evidence type="ECO:0000256" key="1">
    <source>
        <dbReference type="ARBA" id="ARBA00022801"/>
    </source>
</evidence>
<keyword evidence="2" id="KW-0904">Protein phosphatase</keyword>
<accession>E6N745</accession>
<evidence type="ECO:0000313" key="6">
    <source>
        <dbReference type="EMBL" id="BAJ48145.1"/>
    </source>
</evidence>
<dbReference type="EMBL" id="BA000048">
    <property type="protein sequence ID" value="BAJ50920.1"/>
    <property type="molecule type" value="Genomic_DNA"/>
</dbReference>
<dbReference type="SUPFAM" id="SSF52799">
    <property type="entry name" value="(Phosphotyrosine protein) phosphatases II"/>
    <property type="match status" value="1"/>
</dbReference>
<dbReference type="PROSITE" id="PS00383">
    <property type="entry name" value="TYR_PHOSPHATASE_1"/>
    <property type="match status" value="1"/>
</dbReference>
<evidence type="ECO:0000259" key="4">
    <source>
        <dbReference type="PROSITE" id="PS50056"/>
    </source>
</evidence>
<evidence type="ECO:0000256" key="2">
    <source>
        <dbReference type="ARBA" id="ARBA00022912"/>
    </source>
</evidence>
<dbReference type="EMBL" id="AP011855">
    <property type="protein sequence ID" value="BAJ48114.1"/>
    <property type="molecule type" value="Genomic_DNA"/>
</dbReference>
<dbReference type="InterPro" id="IPR003595">
    <property type="entry name" value="Tyr_Pase_cat"/>
</dbReference>
<dbReference type="PANTHER" id="PTHR23339">
    <property type="entry name" value="TYROSINE SPECIFIC PROTEIN PHOSPHATASE AND DUAL SPECIFICITY PROTEIN PHOSPHATASE"/>
    <property type="match status" value="1"/>
</dbReference>
<dbReference type="PROSITE" id="PS50056">
    <property type="entry name" value="TYR_PHOSPHATASE_2"/>
    <property type="match status" value="1"/>
</dbReference>
<keyword evidence="1" id="KW-0378">Hydrolase</keyword>
<dbReference type="InterPro" id="IPR020422">
    <property type="entry name" value="TYR_PHOSPHATASE_DUAL_dom"/>
</dbReference>
<dbReference type="InterPro" id="IPR016130">
    <property type="entry name" value="Tyr_Pase_AS"/>
</dbReference>
<organism evidence="5 8">
    <name type="scientific">Caldiarchaeum subterraneum</name>
    <dbReference type="NCBI Taxonomy" id="311458"/>
    <lineage>
        <taxon>Archaea</taxon>
        <taxon>Nitrososphaerota</taxon>
        <taxon>Candidatus Caldarchaeales</taxon>
        <taxon>Candidatus Caldarchaeaceae</taxon>
        <taxon>Candidatus Caldarchaeum</taxon>
    </lineage>
</organism>
<dbReference type="Gene3D" id="3.90.190.10">
    <property type="entry name" value="Protein tyrosine phosphatase superfamily"/>
    <property type="match status" value="1"/>
</dbReference>
<reference evidence="5 8" key="2">
    <citation type="journal article" date="2011" name="Nucleic Acids Res.">
        <title>Insights into the evolution of Archaea and eukaryotic protein modifier systems revealed by the genome of a novel archaeal group.</title>
        <authorList>
            <person name="Nunoura T."/>
            <person name="Takaki Y."/>
            <person name="Kakuta J."/>
            <person name="Nishi S."/>
            <person name="Sugahara J."/>
            <person name="Kazama H."/>
            <person name="Chee G."/>
            <person name="Hattori M."/>
            <person name="Kanai A."/>
            <person name="Atomi H."/>
            <person name="Takai K."/>
            <person name="Takami H."/>
        </authorList>
    </citation>
    <scope>NUCLEOTIDE SEQUENCE [LARGE SCALE GENOMIC DNA]</scope>
</reference>
<dbReference type="InterPro" id="IPR000340">
    <property type="entry name" value="Dual-sp_phosphatase_cat-dom"/>
</dbReference>
<dbReference type="InterPro" id="IPR050561">
    <property type="entry name" value="PTP"/>
</dbReference>
<gene>
    <name evidence="7" type="ORF">CSUB_C1068</name>
    <name evidence="6" type="ORF">HGMM_F21G03C03</name>
    <name evidence="5" type="ORF">HGMM_F30H11C04</name>
</gene>
<protein>
    <submittedName>
        <fullName evidence="5">Dual specificity protein phosphatase</fullName>
    </submittedName>
</protein>
<dbReference type="BioCyc" id="CCAL311458:G131R-1075-MONOMER"/>
<dbReference type="SMART" id="SM00404">
    <property type="entry name" value="PTPc_motif"/>
    <property type="match status" value="1"/>
</dbReference>
<sequence>MSPILRRIQGMFTEGPPNFSMLTENVAGSGLPSTRRHIKFLRRQGITAIISLTEQPLPPQLLENENIKYFHYPLADHQAADPAKVLEIVKHLQELVSSGEKVLVHCLAGLGRTGMVLTAYTMLEKNLDWRTALETVRRIRPGSVEKNQENCLREFERLAKPGS</sequence>
<dbReference type="InterPro" id="IPR000387">
    <property type="entry name" value="Tyr_Pase_dom"/>
</dbReference>
<dbReference type="AlphaFoldDB" id="E6N745"/>
<dbReference type="KEGG" id="csu:CSUB_C1068"/>
<feature type="domain" description="Tyrosine specific protein phosphatases" evidence="4">
    <location>
        <begin position="83"/>
        <end position="151"/>
    </location>
</feature>
<reference evidence="5 8" key="1">
    <citation type="journal article" date="2005" name="Environ. Microbiol.">
        <title>Genetic and functional properties of uncultivated thermophilic crenarchaeotes from a subsurface gold mine as revealed by analysis of genome fragments.</title>
        <authorList>
            <person name="Nunoura T."/>
            <person name="Hirayama H."/>
            <person name="Takami H."/>
            <person name="Oida H."/>
            <person name="Nishi S."/>
            <person name="Shimamura S."/>
            <person name="Suzuki Y."/>
            <person name="Inagaki F."/>
            <person name="Takai K."/>
            <person name="Nealson K.H."/>
            <person name="Horikoshi K."/>
        </authorList>
    </citation>
    <scope>NUCLEOTIDE SEQUENCE [LARGE SCALE GENOMIC DNA]</scope>
</reference>
<dbReference type="GO" id="GO:0004721">
    <property type="term" value="F:phosphoprotein phosphatase activity"/>
    <property type="evidence" value="ECO:0007669"/>
    <property type="project" value="UniProtKB-KW"/>
</dbReference>
<dbReference type="PROSITE" id="PS50054">
    <property type="entry name" value="TYR_PHOSPHATASE_DUAL"/>
    <property type="match status" value="1"/>
</dbReference>
<dbReference type="FunFam" id="3.90.190.10:FF:000157">
    <property type="entry name" value="Protein-tyrosine phosphatase"/>
    <property type="match status" value="1"/>
</dbReference>
<proteinExistence type="predicted"/>
<dbReference type="Proteomes" id="UP000008120">
    <property type="component" value="Chromosome"/>
</dbReference>
<dbReference type="STRING" id="311458.CSUB_C1068"/>
<dbReference type="Pfam" id="PF00782">
    <property type="entry name" value="DSPc"/>
    <property type="match status" value="1"/>
</dbReference>
<feature type="domain" description="Tyrosine-protein phosphatase" evidence="3">
    <location>
        <begin position="18"/>
        <end position="163"/>
    </location>
</feature>
<evidence type="ECO:0000259" key="3">
    <source>
        <dbReference type="PROSITE" id="PS50054"/>
    </source>
</evidence>